<comment type="caution">
    <text evidence="1">The sequence shown here is derived from an EMBL/GenBank/DDBJ whole genome shotgun (WGS) entry which is preliminary data.</text>
</comment>
<sequence>MSAGDIVLALDTPPAAYDEEVADETAWTNTSFDSGSSVCGTTFVAPTSGAVVVHWFARLQANSANQRALASISVATGGTLGSGTVVSAANDDGAIETSQGTTGGVETRMGASAFRYISGLTAGSTYNVVVQKKVFGGNGSIFHRSVLVLPAP</sequence>
<evidence type="ECO:0000313" key="1">
    <source>
        <dbReference type="EMBL" id="GIE65411.1"/>
    </source>
</evidence>
<accession>A0ABQ4B4K0</accession>
<protein>
    <recommendedName>
        <fullName evidence="3">Fibronectin type-III domain-containing protein</fullName>
    </recommendedName>
</protein>
<dbReference type="EMBL" id="BOMS01000018">
    <property type="protein sequence ID" value="GIE65411.1"/>
    <property type="molecule type" value="Genomic_DNA"/>
</dbReference>
<organism evidence="1 2">
    <name type="scientific">Actinoplanes palleronii</name>
    <dbReference type="NCBI Taxonomy" id="113570"/>
    <lineage>
        <taxon>Bacteria</taxon>
        <taxon>Bacillati</taxon>
        <taxon>Actinomycetota</taxon>
        <taxon>Actinomycetes</taxon>
        <taxon>Micromonosporales</taxon>
        <taxon>Micromonosporaceae</taxon>
        <taxon>Actinoplanes</taxon>
    </lineage>
</organism>
<dbReference type="Proteomes" id="UP000624709">
    <property type="component" value="Unassembled WGS sequence"/>
</dbReference>
<reference evidence="1 2" key="1">
    <citation type="submission" date="2021-01" db="EMBL/GenBank/DDBJ databases">
        <title>Whole genome shotgun sequence of Actinoplanes palleronii NBRC 14916.</title>
        <authorList>
            <person name="Komaki H."/>
            <person name="Tamura T."/>
        </authorList>
    </citation>
    <scope>NUCLEOTIDE SEQUENCE [LARGE SCALE GENOMIC DNA]</scope>
    <source>
        <strain evidence="1 2">NBRC 14916</strain>
    </source>
</reference>
<evidence type="ECO:0000313" key="2">
    <source>
        <dbReference type="Proteomes" id="UP000624709"/>
    </source>
</evidence>
<gene>
    <name evidence="1" type="ORF">Apa02nite_015190</name>
</gene>
<name>A0ABQ4B4K0_9ACTN</name>
<keyword evidence="2" id="KW-1185">Reference proteome</keyword>
<evidence type="ECO:0008006" key="3">
    <source>
        <dbReference type="Google" id="ProtNLM"/>
    </source>
</evidence>
<proteinExistence type="predicted"/>